<gene>
    <name evidence="8" type="ORF">ABRQ07_04340</name>
</gene>
<organism evidence="8 9">
    <name type="scientific">Pectobacterium polonicum</name>
    <dbReference type="NCBI Taxonomy" id="2485124"/>
    <lineage>
        <taxon>Bacteria</taxon>
        <taxon>Pseudomonadati</taxon>
        <taxon>Pseudomonadota</taxon>
        <taxon>Gammaproteobacteria</taxon>
        <taxon>Enterobacterales</taxon>
        <taxon>Pectobacteriaceae</taxon>
        <taxon>Pectobacterium</taxon>
    </lineage>
</organism>
<dbReference type="EMBL" id="JBEHEF010000002">
    <property type="protein sequence ID" value="MEQ9936850.1"/>
    <property type="molecule type" value="Genomic_DNA"/>
</dbReference>
<dbReference type="InterPro" id="IPR002104">
    <property type="entry name" value="Integrase_catalytic"/>
</dbReference>
<feature type="domain" description="Tyr recombinase" evidence="6">
    <location>
        <begin position="210"/>
        <end position="387"/>
    </location>
</feature>
<evidence type="ECO:0000259" key="7">
    <source>
        <dbReference type="PROSITE" id="PS51900"/>
    </source>
</evidence>
<dbReference type="PROSITE" id="PS51898">
    <property type="entry name" value="TYR_RECOMBINASE"/>
    <property type="match status" value="1"/>
</dbReference>
<dbReference type="Pfam" id="PF00589">
    <property type="entry name" value="Phage_integrase"/>
    <property type="match status" value="1"/>
</dbReference>
<evidence type="ECO:0000256" key="2">
    <source>
        <dbReference type="ARBA" id="ARBA00022908"/>
    </source>
</evidence>
<keyword evidence="3 5" id="KW-0238">DNA-binding</keyword>
<evidence type="ECO:0000256" key="4">
    <source>
        <dbReference type="ARBA" id="ARBA00023172"/>
    </source>
</evidence>
<dbReference type="PANTHER" id="PTHR30629:SF6">
    <property type="entry name" value="PROPHAGE INTEGRASE INTA-RELATED"/>
    <property type="match status" value="1"/>
</dbReference>
<keyword evidence="4" id="KW-0233">DNA recombination</keyword>
<dbReference type="Pfam" id="PF22022">
    <property type="entry name" value="Phage_int_M"/>
    <property type="match status" value="1"/>
</dbReference>
<dbReference type="InterPro" id="IPR050808">
    <property type="entry name" value="Phage_Integrase"/>
</dbReference>
<dbReference type="InterPro" id="IPR044068">
    <property type="entry name" value="CB"/>
</dbReference>
<protein>
    <submittedName>
        <fullName evidence="8">Integrase domain-containing protein</fullName>
    </submittedName>
</protein>
<dbReference type="InterPro" id="IPR053876">
    <property type="entry name" value="Phage_int_M"/>
</dbReference>
<dbReference type="InterPro" id="IPR038488">
    <property type="entry name" value="Integrase_DNA-bd_sf"/>
</dbReference>
<dbReference type="CDD" id="cd00801">
    <property type="entry name" value="INT_P4_C"/>
    <property type="match status" value="1"/>
</dbReference>
<evidence type="ECO:0000259" key="6">
    <source>
        <dbReference type="PROSITE" id="PS51898"/>
    </source>
</evidence>
<dbReference type="Pfam" id="PF13356">
    <property type="entry name" value="Arm-DNA-bind_3"/>
    <property type="match status" value="1"/>
</dbReference>
<proteinExistence type="inferred from homology"/>
<dbReference type="InterPro" id="IPR013762">
    <property type="entry name" value="Integrase-like_cat_sf"/>
</dbReference>
<dbReference type="InterPro" id="IPR011010">
    <property type="entry name" value="DNA_brk_join_enz"/>
</dbReference>
<dbReference type="Gene3D" id="1.10.150.130">
    <property type="match status" value="1"/>
</dbReference>
<keyword evidence="9" id="KW-1185">Reference proteome</keyword>
<dbReference type="PROSITE" id="PS51900">
    <property type="entry name" value="CB"/>
    <property type="match status" value="1"/>
</dbReference>
<evidence type="ECO:0000313" key="9">
    <source>
        <dbReference type="Proteomes" id="UP001463408"/>
    </source>
</evidence>
<dbReference type="Gene3D" id="1.10.443.10">
    <property type="entry name" value="Intergrase catalytic core"/>
    <property type="match status" value="1"/>
</dbReference>
<dbReference type="PANTHER" id="PTHR30629">
    <property type="entry name" value="PROPHAGE INTEGRASE"/>
    <property type="match status" value="1"/>
</dbReference>
<evidence type="ECO:0000313" key="8">
    <source>
        <dbReference type="EMBL" id="MEQ9936850.1"/>
    </source>
</evidence>
<evidence type="ECO:0000256" key="5">
    <source>
        <dbReference type="PROSITE-ProRule" id="PRU01248"/>
    </source>
</evidence>
<comment type="caution">
    <text evidence="8">The sequence shown here is derived from an EMBL/GenBank/DDBJ whole genome shotgun (WGS) entry which is preliminary data.</text>
</comment>
<feature type="domain" description="Core-binding (CB)" evidence="7">
    <location>
        <begin position="105"/>
        <end position="187"/>
    </location>
</feature>
<dbReference type="Proteomes" id="UP001463408">
    <property type="component" value="Unassembled WGS sequence"/>
</dbReference>
<sequence>MAIQAKPLTNTEVKAAKAIDKELSLHDGGGLLLFVKPSGTKTWRFRYYHPQTKKRTTLTFGSYPAISLADARQMREAAKALLEKNIDPQFHQQQQREQEQAINLNTFAKVSADWYEVKKSQPLAENTIKDIWRSLEKYVFPFIGTLPITQLTARHFITALEPIQASGKLETVKRVSQRINEVMDYAVNSGLIPANPAAKIRKAFQTPVKTHMPTIRPEALPGLMKTLSVASIELQTRLLIEWQLLTVTRPAEAAETRWSEINLTDNTWTIPAGRMKMRRDHIIPLPPQALAILDAMKPISGHREYLFPSSKDPKQPMNSQTANAALRRMGYKGVLVSHGLRAIFSTAANEEGFPPDVIEAALAHVDTNEVRRAYNRSTYLEQRKVLMCWWGEFVETASTGKVMASEGARGLRIANG</sequence>
<name>A0ABV1P6R0_9GAMM</name>
<dbReference type="SUPFAM" id="SSF56349">
    <property type="entry name" value="DNA breaking-rejoining enzymes"/>
    <property type="match status" value="1"/>
</dbReference>
<dbReference type="InterPro" id="IPR010998">
    <property type="entry name" value="Integrase_recombinase_N"/>
</dbReference>
<reference evidence="8 9" key="1">
    <citation type="submission" date="2024-06" db="EMBL/GenBank/DDBJ databases">
        <title>Pangenomics to understand the prophage dynamics in the radiating lineages of P. brasiliense.</title>
        <authorList>
            <person name="Pardeshi L.A."/>
            <person name="Van Duivenbode I."/>
            <person name="Jonkheer E.M."/>
            <person name="Pel M.J.C."/>
            <person name="Kupczok A."/>
            <person name="De Ridder D."/>
            <person name="Smit S."/>
            <person name="Van Der Lee T.J."/>
        </authorList>
    </citation>
    <scope>NUCLEOTIDE SEQUENCE [LARGE SCALE GENOMIC DNA]</scope>
    <source>
        <strain evidence="8 9">PD 8607</strain>
    </source>
</reference>
<keyword evidence="2" id="KW-0229">DNA integration</keyword>
<comment type="similarity">
    <text evidence="1">Belongs to the 'phage' integrase family.</text>
</comment>
<accession>A0ABV1P6R0</accession>
<dbReference type="InterPro" id="IPR025166">
    <property type="entry name" value="Integrase_DNA_bind_dom"/>
</dbReference>
<evidence type="ECO:0000256" key="3">
    <source>
        <dbReference type="ARBA" id="ARBA00023125"/>
    </source>
</evidence>
<dbReference type="RefSeq" id="WP_273855739.1">
    <property type="nucleotide sequence ID" value="NZ_JAQRNC010000003.1"/>
</dbReference>
<evidence type="ECO:0000256" key="1">
    <source>
        <dbReference type="ARBA" id="ARBA00008857"/>
    </source>
</evidence>
<dbReference type="Gene3D" id="3.30.160.390">
    <property type="entry name" value="Integrase, DNA-binding domain"/>
    <property type="match status" value="1"/>
</dbReference>
<dbReference type="NCBIfam" id="NF007246">
    <property type="entry name" value="PRK09692.1"/>
    <property type="match status" value="1"/>
</dbReference>